<evidence type="ECO:0000259" key="8">
    <source>
        <dbReference type="Pfam" id="PF02683"/>
    </source>
</evidence>
<protein>
    <recommendedName>
        <fullName evidence="12">Thiol:disulfide interchange protein</fullName>
    </recommendedName>
</protein>
<dbReference type="GO" id="GO:0045454">
    <property type="term" value="P:cell redox homeostasis"/>
    <property type="evidence" value="ECO:0007669"/>
    <property type="project" value="TreeGrafter"/>
</dbReference>
<feature type="transmembrane region" description="Helical" evidence="6">
    <location>
        <begin position="394"/>
        <end position="419"/>
    </location>
</feature>
<dbReference type="PANTHER" id="PTHR32234">
    <property type="entry name" value="THIOL:DISULFIDE INTERCHANGE PROTEIN DSBD"/>
    <property type="match status" value="1"/>
</dbReference>
<dbReference type="RefSeq" id="WP_063243731.1">
    <property type="nucleotide sequence ID" value="NZ_LUKF01000014.1"/>
</dbReference>
<feature type="transmembrane region" description="Helical" evidence="6">
    <location>
        <begin position="493"/>
        <end position="512"/>
    </location>
</feature>
<evidence type="ECO:0000256" key="4">
    <source>
        <dbReference type="ARBA" id="ARBA00022989"/>
    </source>
</evidence>
<reference evidence="10 11" key="1">
    <citation type="submission" date="2016-03" db="EMBL/GenBank/DDBJ databases">
        <authorList>
            <person name="Ploux O."/>
        </authorList>
    </citation>
    <scope>NUCLEOTIDE SEQUENCE [LARGE SCALE GENOMIC DNA]</scope>
    <source>
        <strain evidence="10 11">BER2</strain>
    </source>
</reference>
<keyword evidence="3" id="KW-0201">Cytochrome c-type biogenesis</keyword>
<dbReference type="GO" id="GO:0017004">
    <property type="term" value="P:cytochrome complex assembly"/>
    <property type="evidence" value="ECO:0007669"/>
    <property type="project" value="UniProtKB-KW"/>
</dbReference>
<dbReference type="Gene3D" id="3.40.30.10">
    <property type="entry name" value="Glutaredoxin"/>
    <property type="match status" value="1"/>
</dbReference>
<evidence type="ECO:0000313" key="10">
    <source>
        <dbReference type="EMBL" id="KYG63379.1"/>
    </source>
</evidence>
<dbReference type="EMBL" id="LUKF01000014">
    <property type="protein sequence ID" value="KYG63379.1"/>
    <property type="molecule type" value="Genomic_DNA"/>
</dbReference>
<dbReference type="InterPro" id="IPR003834">
    <property type="entry name" value="Cyt_c_assmbl_TM_dom"/>
</dbReference>
<dbReference type="CDD" id="cd02953">
    <property type="entry name" value="DsbDgamma"/>
    <property type="match status" value="1"/>
</dbReference>
<feature type="transmembrane region" description="Helical" evidence="6">
    <location>
        <begin position="351"/>
        <end position="373"/>
    </location>
</feature>
<dbReference type="OrthoDB" id="5287595at2"/>
<evidence type="ECO:0000256" key="2">
    <source>
        <dbReference type="ARBA" id="ARBA00022692"/>
    </source>
</evidence>
<evidence type="ECO:0000256" key="7">
    <source>
        <dbReference type="SAM" id="SignalP"/>
    </source>
</evidence>
<evidence type="ECO:0000256" key="1">
    <source>
        <dbReference type="ARBA" id="ARBA00004141"/>
    </source>
</evidence>
<dbReference type="Proteomes" id="UP000075391">
    <property type="component" value="Unassembled WGS sequence"/>
</dbReference>
<feature type="transmembrane region" description="Helical" evidence="6">
    <location>
        <begin position="471"/>
        <end position="487"/>
    </location>
</feature>
<dbReference type="Pfam" id="PF13899">
    <property type="entry name" value="Thioredoxin_7"/>
    <property type="match status" value="1"/>
</dbReference>
<organism evidence="10 11">
    <name type="scientific">Bdellovibrio bacteriovorus</name>
    <dbReference type="NCBI Taxonomy" id="959"/>
    <lineage>
        <taxon>Bacteria</taxon>
        <taxon>Pseudomonadati</taxon>
        <taxon>Bdellovibrionota</taxon>
        <taxon>Bdellovibrionia</taxon>
        <taxon>Bdellovibrionales</taxon>
        <taxon>Pseudobdellovibrionaceae</taxon>
        <taxon>Bdellovibrio</taxon>
    </lineage>
</organism>
<feature type="transmembrane region" description="Helical" evidence="6">
    <location>
        <begin position="317"/>
        <end position="339"/>
    </location>
</feature>
<feature type="domain" description="Cytochrome C biogenesis protein transmembrane" evidence="8">
    <location>
        <begin position="275"/>
        <end position="484"/>
    </location>
</feature>
<dbReference type="AlphaFoldDB" id="A0A150WIR3"/>
<dbReference type="GO" id="GO:0015035">
    <property type="term" value="F:protein-disulfide reductase activity"/>
    <property type="evidence" value="ECO:0007669"/>
    <property type="project" value="TreeGrafter"/>
</dbReference>
<dbReference type="Pfam" id="PF11412">
    <property type="entry name" value="DsbD_N"/>
    <property type="match status" value="1"/>
</dbReference>
<evidence type="ECO:0000256" key="3">
    <source>
        <dbReference type="ARBA" id="ARBA00022748"/>
    </source>
</evidence>
<accession>A0A150WIR3</accession>
<comment type="caution">
    <text evidence="10">The sequence shown here is derived from an EMBL/GenBank/DDBJ whole genome shotgun (WGS) entry which is preliminary data.</text>
</comment>
<evidence type="ECO:0000256" key="5">
    <source>
        <dbReference type="ARBA" id="ARBA00023136"/>
    </source>
</evidence>
<comment type="subcellular location">
    <subcellularLocation>
        <location evidence="1">Membrane</location>
        <topology evidence="1">Multi-pass membrane protein</topology>
    </subcellularLocation>
</comment>
<keyword evidence="7" id="KW-0732">Signal</keyword>
<dbReference type="InterPro" id="IPR036249">
    <property type="entry name" value="Thioredoxin-like_sf"/>
</dbReference>
<dbReference type="PROSITE" id="PS51257">
    <property type="entry name" value="PROKAR_LIPOPROTEIN"/>
    <property type="match status" value="1"/>
</dbReference>
<gene>
    <name evidence="10" type="ORF">AZI85_04925</name>
</gene>
<evidence type="ECO:0000313" key="11">
    <source>
        <dbReference type="Proteomes" id="UP000075391"/>
    </source>
</evidence>
<keyword evidence="2 6" id="KW-0812">Transmembrane</keyword>
<proteinExistence type="predicted"/>
<evidence type="ECO:0000259" key="9">
    <source>
        <dbReference type="Pfam" id="PF11412"/>
    </source>
</evidence>
<dbReference type="GO" id="GO:0016020">
    <property type="term" value="C:membrane"/>
    <property type="evidence" value="ECO:0007669"/>
    <property type="project" value="UniProtKB-SubCell"/>
</dbReference>
<keyword evidence="5 6" id="KW-0472">Membrane</keyword>
<dbReference type="InterPro" id="IPR028250">
    <property type="entry name" value="DsbDN"/>
</dbReference>
<keyword evidence="4 6" id="KW-1133">Transmembrane helix</keyword>
<feature type="transmembrane region" description="Helical" evidence="6">
    <location>
        <begin position="272"/>
        <end position="296"/>
    </location>
</feature>
<feature type="domain" description="Thiol:disulfide interchange protein DsbD N-terminal" evidence="9">
    <location>
        <begin position="47"/>
        <end position="147"/>
    </location>
</feature>
<dbReference type="PANTHER" id="PTHR32234:SF3">
    <property type="entry name" value="SUPPRESSION OF COPPER SENSITIVITY PROTEIN"/>
    <property type="match status" value="1"/>
</dbReference>
<dbReference type="InterPro" id="IPR035671">
    <property type="entry name" value="DsbD_gamma"/>
</dbReference>
<name>A0A150WIR3_BDEBC</name>
<feature type="signal peptide" evidence="7">
    <location>
        <begin position="1"/>
        <end position="21"/>
    </location>
</feature>
<dbReference type="Pfam" id="PF02683">
    <property type="entry name" value="DsbD_TM"/>
    <property type="match status" value="1"/>
</dbReference>
<feature type="transmembrane region" description="Helical" evidence="6">
    <location>
        <begin position="524"/>
        <end position="541"/>
    </location>
</feature>
<dbReference type="SUPFAM" id="SSF52833">
    <property type="entry name" value="Thioredoxin-like"/>
    <property type="match status" value="1"/>
</dbReference>
<sequence>MLFLARLFTALIMTYSCTSFAADTFHFPQGEVKLISSRTSWNENLKPSLGIHFRIKDHWHIYWKNSGDSGAAPKWNWSLTNAKITKEHWPLPERIPVEGLINFGYSNESLFVFDLEPEAKQNSVQASVHVEFLICKIECVPYFTELKTEIPYSAQRGPPSEVFSKFVYPASAPSSFSWVPQKLEGSTLKTVLNLSSQATPKNLEIFPEDGESFKASAPELIPEGNNFEINLALQDTSKTDFEGARFLLVTENADGKKQGYEISLQKTAPASLGFVVLWALLGGFILNFMPCVFPVLSIKVLSFLGPDKNAQSLRTSGLFYTLGVMMSFLILGGALMLLRAGGEQIGWGFQLQSPVIAAGISILFFWLGLNFLGTFEIGQSLTYLGAKKTSSDRAGSFLTGVLATVVATPCTAPFMGAALGASLAMPAASTLLVFAGLGLGMALPFFILAYFPKTIQYLPKPGAWMEKLKEFLAFPLFATVLWLLWVLSHQVTIASLLFLLGIYLFIALWIWTSRQVRNERWKQILLLLGFLFSFAVLVLMPQESVTSMKASQDEAWKTFSKESIAEDIAQGKAVFIDFTAAWCITCQVNKKLVLHTSEIQSAFTANAVQLYKADWTDKNPAITDALAGYGRNSLPLYVYYAAGSQKPQILPEILTKGIILELFNKEKEQ</sequence>
<feature type="chain" id="PRO_5007572972" description="Thiol:disulfide interchange protein" evidence="7">
    <location>
        <begin position="22"/>
        <end position="669"/>
    </location>
</feature>
<feature type="transmembrane region" description="Helical" evidence="6">
    <location>
        <begin position="431"/>
        <end position="451"/>
    </location>
</feature>
<evidence type="ECO:0008006" key="12">
    <source>
        <dbReference type="Google" id="ProtNLM"/>
    </source>
</evidence>
<evidence type="ECO:0000256" key="6">
    <source>
        <dbReference type="SAM" id="Phobius"/>
    </source>
</evidence>